<evidence type="ECO:0000313" key="2">
    <source>
        <dbReference type="Proteomes" id="UP001634394"/>
    </source>
</evidence>
<organism evidence="1 2">
    <name type="scientific">Sinanodonta woodiana</name>
    <name type="common">Chinese pond mussel</name>
    <name type="synonym">Anodonta woodiana</name>
    <dbReference type="NCBI Taxonomy" id="1069815"/>
    <lineage>
        <taxon>Eukaryota</taxon>
        <taxon>Metazoa</taxon>
        <taxon>Spiralia</taxon>
        <taxon>Lophotrochozoa</taxon>
        <taxon>Mollusca</taxon>
        <taxon>Bivalvia</taxon>
        <taxon>Autobranchia</taxon>
        <taxon>Heteroconchia</taxon>
        <taxon>Palaeoheterodonta</taxon>
        <taxon>Unionida</taxon>
        <taxon>Unionoidea</taxon>
        <taxon>Unionidae</taxon>
        <taxon>Unioninae</taxon>
        <taxon>Sinanodonta</taxon>
    </lineage>
</organism>
<proteinExistence type="predicted"/>
<dbReference type="AlphaFoldDB" id="A0ABD3VH66"/>
<comment type="caution">
    <text evidence="1">The sequence shown here is derived from an EMBL/GenBank/DDBJ whole genome shotgun (WGS) entry which is preliminary data.</text>
</comment>
<sequence>MININKVLFKSKTKVTTHKLVQIWGFAPIVSGGRIFIMTIKEATTLPSLFYCMGFKRKYWNNDRDEDRKCPKCGKRVTIHGNARLRIKNSKHNPE</sequence>
<accession>A0ABD3VH66</accession>
<gene>
    <name evidence="1" type="ORF">ACJMK2_010872</name>
</gene>
<dbReference type="Proteomes" id="UP001634394">
    <property type="component" value="Unassembled WGS sequence"/>
</dbReference>
<dbReference type="EMBL" id="JBJQND010000012">
    <property type="protein sequence ID" value="KAL3860805.1"/>
    <property type="molecule type" value="Genomic_DNA"/>
</dbReference>
<name>A0ABD3VH66_SINWO</name>
<protein>
    <submittedName>
        <fullName evidence="1">Uncharacterized protein</fullName>
    </submittedName>
</protein>
<evidence type="ECO:0000313" key="1">
    <source>
        <dbReference type="EMBL" id="KAL3860805.1"/>
    </source>
</evidence>
<reference evidence="1 2" key="1">
    <citation type="submission" date="2024-11" db="EMBL/GenBank/DDBJ databases">
        <title>Chromosome-level genome assembly of the freshwater bivalve Anodonta woodiana.</title>
        <authorList>
            <person name="Chen X."/>
        </authorList>
    </citation>
    <scope>NUCLEOTIDE SEQUENCE [LARGE SCALE GENOMIC DNA]</scope>
    <source>
        <strain evidence="1">MN2024</strain>
        <tissue evidence="1">Gills</tissue>
    </source>
</reference>
<keyword evidence="2" id="KW-1185">Reference proteome</keyword>